<dbReference type="OrthoDB" id="384045at2157"/>
<evidence type="ECO:0000313" key="2">
    <source>
        <dbReference type="Proteomes" id="UP000033101"/>
    </source>
</evidence>
<dbReference type="Proteomes" id="UP000033101">
    <property type="component" value="Chromosome"/>
</dbReference>
<dbReference type="RefSeq" id="WP_048140019.1">
    <property type="nucleotide sequence ID" value="NZ_BBCW01000039.1"/>
</dbReference>
<dbReference type="PATRIC" id="fig|1434110.4.peg.2961"/>
<keyword evidence="2" id="KW-1185">Reference proteome</keyword>
<gene>
    <name evidence="1" type="ORF">MSHOH_2317</name>
</gene>
<accession>A0A0E3WVZ9</accession>
<name>A0A0E3WVZ9_9EURY</name>
<evidence type="ECO:0000313" key="1">
    <source>
        <dbReference type="EMBL" id="AKB78800.1"/>
    </source>
</evidence>
<reference evidence="1 2" key="1">
    <citation type="submission" date="2014-07" db="EMBL/GenBank/DDBJ databases">
        <title>Methanogenic archaea and the global carbon cycle.</title>
        <authorList>
            <person name="Henriksen J.R."/>
            <person name="Luke J."/>
            <person name="Reinhart S."/>
            <person name="Benedict M.N."/>
            <person name="Youngblut N.D."/>
            <person name="Metcalf M.E."/>
            <person name="Whitaker R.J."/>
            <person name="Metcalf W.W."/>
        </authorList>
    </citation>
    <scope>NUCLEOTIDE SEQUENCE [LARGE SCALE GENOMIC DNA]</scope>
    <source>
        <strain evidence="1 2">HB-1</strain>
    </source>
</reference>
<sequence length="74" mass="8441">MLIIPEDIRVNCLLKGLSEKKNPYYILASVVGLQGIDTRKKINNRAALQTKKKKKKRKRGSLKTTEISYQVVPD</sequence>
<dbReference type="EMBL" id="CP009516">
    <property type="protein sequence ID" value="AKB78800.1"/>
    <property type="molecule type" value="Genomic_DNA"/>
</dbReference>
<dbReference type="GeneID" id="24831579"/>
<dbReference type="STRING" id="1434110.MSHOH_2317"/>
<proteinExistence type="predicted"/>
<dbReference type="HOGENOM" id="CLU_2678938_0_0_2"/>
<dbReference type="AlphaFoldDB" id="A0A0E3WVZ9"/>
<protein>
    <submittedName>
        <fullName evidence="1">Uncharacterized protein</fullName>
    </submittedName>
</protein>
<organism evidence="1 2">
    <name type="scientific">Methanosarcina horonobensis HB-1 = JCM 15518</name>
    <dbReference type="NCBI Taxonomy" id="1434110"/>
    <lineage>
        <taxon>Archaea</taxon>
        <taxon>Methanobacteriati</taxon>
        <taxon>Methanobacteriota</taxon>
        <taxon>Stenosarchaea group</taxon>
        <taxon>Methanomicrobia</taxon>
        <taxon>Methanosarcinales</taxon>
        <taxon>Methanosarcinaceae</taxon>
        <taxon>Methanosarcina</taxon>
    </lineage>
</organism>
<dbReference type="KEGG" id="mhor:MSHOH_2317"/>